<dbReference type="RefSeq" id="XP_014180339.1">
    <property type="nucleotide sequence ID" value="XM_014324864.1"/>
</dbReference>
<comment type="caution">
    <text evidence="1">The sequence shown here is derived from an EMBL/GenBank/DDBJ whole genome shotgun (WGS) entry which is preliminary data.</text>
</comment>
<dbReference type="HOGENOM" id="CLU_068418_0_0_1"/>
<dbReference type="Proteomes" id="UP000002748">
    <property type="component" value="Unassembled WGS sequence"/>
</dbReference>
<dbReference type="PANTHER" id="PTHR35868:SF3">
    <property type="entry name" value="DUF2804 DOMAIN-CONTAINING PROTEIN"/>
    <property type="match status" value="1"/>
</dbReference>
<sequence length="390" mass="42453">MTNPLALDLDTLLTPTALSVGLALLSFGVYLSSTLLSSPHPKPNMPLNTTEHTAPLELVNEGGQLNRLAAGWARGPIVTSELLPSGAWWGYRSKQWEYWGVISPSLVLGLTLADLDYGTVIQLYLHDRAANKSYRWEMPGIPPNRDLVHLPKTLPPFTCQGQTGQFKVMFADTEQAGKKITTLAAKAPASGTTPAVEMHLEVNTAGESFGVVVPWSDSRFQYTLKAPALPTTGTVKLGEKTYTVNNAWATLDRGRGRWPYRMAWNWGVALGQNSAGQRVGLTIGGRWTDGTGTTENALLLDGVVQGQGPLEDVAWIYDLKAPEKPWKIRGSWIDAEITPWHVRVAGAQKIVMSSFTTQVFGQWKGSATVDGKTVSLDGLTGWAEDAANRW</sequence>
<dbReference type="EMBL" id="ALBS01000179">
    <property type="protein sequence ID" value="EJT49062.1"/>
    <property type="molecule type" value="Genomic_DNA"/>
</dbReference>
<dbReference type="VEuPathDB" id="FungiDB:A1Q1_01856"/>
<proteinExistence type="predicted"/>
<dbReference type="OrthoDB" id="4763727at2759"/>
<organism evidence="1 2">
    <name type="scientific">Trichosporon asahii var. asahii (strain ATCC 90039 / CBS 2479 / JCM 2466 / KCTC 7840 / NBRC 103889/ NCYC 2677 / UAMH 7654)</name>
    <name type="common">Yeast</name>
    <dbReference type="NCBI Taxonomy" id="1186058"/>
    <lineage>
        <taxon>Eukaryota</taxon>
        <taxon>Fungi</taxon>
        <taxon>Dikarya</taxon>
        <taxon>Basidiomycota</taxon>
        <taxon>Agaricomycotina</taxon>
        <taxon>Tremellomycetes</taxon>
        <taxon>Trichosporonales</taxon>
        <taxon>Trichosporonaceae</taxon>
        <taxon>Trichosporon</taxon>
    </lineage>
</organism>
<accession>J6F1N1</accession>
<protein>
    <recommendedName>
        <fullName evidence="3">DUF2804 domain-containing protein</fullName>
    </recommendedName>
</protein>
<name>J6F1N1_TRIAS</name>
<dbReference type="InterPro" id="IPR021243">
    <property type="entry name" value="DUF2804"/>
</dbReference>
<reference evidence="1 2" key="1">
    <citation type="journal article" date="2012" name="Eukaryot. Cell">
        <title>Draft genome sequence of CBS 2479, the standard type strain of Trichosporon asahii.</title>
        <authorList>
            <person name="Yang R.Y."/>
            <person name="Li H.T."/>
            <person name="Zhu H."/>
            <person name="Zhou G.P."/>
            <person name="Wang M."/>
            <person name="Wang L."/>
        </authorList>
    </citation>
    <scope>NUCLEOTIDE SEQUENCE [LARGE SCALE GENOMIC DNA]</scope>
    <source>
        <strain evidence="2">ATCC 90039 / CBS 2479 / JCM 2466 / KCTC 7840 / NCYC 2677 / UAMH 7654</strain>
    </source>
</reference>
<dbReference type="PANTHER" id="PTHR35868">
    <property type="entry name" value="DUF2804 DOMAIN-CONTAINING PROTEIN-RELATED"/>
    <property type="match status" value="1"/>
</dbReference>
<evidence type="ECO:0008006" key="3">
    <source>
        <dbReference type="Google" id="ProtNLM"/>
    </source>
</evidence>
<dbReference type="AlphaFoldDB" id="J6F1N1"/>
<evidence type="ECO:0000313" key="1">
    <source>
        <dbReference type="EMBL" id="EJT49062.1"/>
    </source>
</evidence>
<evidence type="ECO:0000313" key="2">
    <source>
        <dbReference type="Proteomes" id="UP000002748"/>
    </source>
</evidence>
<dbReference type="Pfam" id="PF10974">
    <property type="entry name" value="DUF2804"/>
    <property type="match status" value="1"/>
</dbReference>
<dbReference type="GeneID" id="25985370"/>
<dbReference type="KEGG" id="tasa:A1Q1_01856"/>
<gene>
    <name evidence="1" type="ORF">A1Q1_01856</name>
</gene>